<dbReference type="InterPro" id="IPR029472">
    <property type="entry name" value="Copia-like_N"/>
</dbReference>
<proteinExistence type="predicted"/>
<dbReference type="PANTHER" id="PTHR37610">
    <property type="entry name" value="CCHC-TYPE DOMAIN-CONTAINING PROTEIN"/>
    <property type="match status" value="1"/>
</dbReference>
<protein>
    <recommendedName>
        <fullName evidence="5">Retrotransposon Copia-like N-terminal domain-containing protein</fullName>
    </recommendedName>
</protein>
<dbReference type="Pfam" id="PF03732">
    <property type="entry name" value="Retrotrans_gag"/>
    <property type="match status" value="1"/>
</dbReference>
<comment type="caution">
    <text evidence="3">The sequence shown here is derived from an EMBL/GenBank/DDBJ whole genome shotgun (WGS) entry which is preliminary data.</text>
</comment>
<feature type="domain" description="Retrotransposon Copia-like N-terminal" evidence="2">
    <location>
        <begin position="21"/>
        <end position="53"/>
    </location>
</feature>
<dbReference type="Proteomes" id="UP001153555">
    <property type="component" value="Unassembled WGS sequence"/>
</dbReference>
<evidence type="ECO:0000313" key="3">
    <source>
        <dbReference type="EMBL" id="CAA0809091.1"/>
    </source>
</evidence>
<organism evidence="3 4">
    <name type="scientific">Striga hermonthica</name>
    <name type="common">Purple witchweed</name>
    <name type="synonym">Buchnera hermonthica</name>
    <dbReference type="NCBI Taxonomy" id="68872"/>
    <lineage>
        <taxon>Eukaryota</taxon>
        <taxon>Viridiplantae</taxon>
        <taxon>Streptophyta</taxon>
        <taxon>Embryophyta</taxon>
        <taxon>Tracheophyta</taxon>
        <taxon>Spermatophyta</taxon>
        <taxon>Magnoliopsida</taxon>
        <taxon>eudicotyledons</taxon>
        <taxon>Gunneridae</taxon>
        <taxon>Pentapetalae</taxon>
        <taxon>asterids</taxon>
        <taxon>lamiids</taxon>
        <taxon>Lamiales</taxon>
        <taxon>Orobanchaceae</taxon>
        <taxon>Buchnereae</taxon>
        <taxon>Striga</taxon>
    </lineage>
</organism>
<name>A0A9N7MNX7_STRHE</name>
<dbReference type="InterPro" id="IPR005162">
    <property type="entry name" value="Retrotrans_gag_dom"/>
</dbReference>
<dbReference type="OrthoDB" id="1731047at2759"/>
<dbReference type="PANTHER" id="PTHR37610:SF97">
    <property type="entry name" value="RETROTRANSPOSON GAG DOMAIN-CONTAINING PROTEIN"/>
    <property type="match status" value="1"/>
</dbReference>
<evidence type="ECO:0008006" key="5">
    <source>
        <dbReference type="Google" id="ProtNLM"/>
    </source>
</evidence>
<evidence type="ECO:0000259" key="2">
    <source>
        <dbReference type="Pfam" id="PF14244"/>
    </source>
</evidence>
<accession>A0A9N7MNX7</accession>
<sequence length="124" mass="14048">MANQIKVPLIGSPLYMYLFDSPRNPLIQVILTGENYSIWAKAVRHALEAKNKHSVVHTADARAMWDELKERFSQGNVPHIHQLKAEISLLRKNGLALTEYCTKLKGLWDELIDYNDVVVCTCAG</sequence>
<keyword evidence="4" id="KW-1185">Reference proteome</keyword>
<evidence type="ECO:0000259" key="1">
    <source>
        <dbReference type="Pfam" id="PF03732"/>
    </source>
</evidence>
<dbReference type="EMBL" id="CACSLK010003174">
    <property type="protein sequence ID" value="CAA0809091.1"/>
    <property type="molecule type" value="Genomic_DNA"/>
</dbReference>
<dbReference type="AlphaFoldDB" id="A0A9N7MNX7"/>
<gene>
    <name evidence="3" type="ORF">SHERM_11295</name>
</gene>
<reference evidence="3" key="1">
    <citation type="submission" date="2019-12" db="EMBL/GenBank/DDBJ databases">
        <authorList>
            <person name="Scholes J."/>
        </authorList>
    </citation>
    <scope>NUCLEOTIDE SEQUENCE</scope>
</reference>
<feature type="domain" description="Retrotransposon gag" evidence="1">
    <location>
        <begin position="57"/>
        <end position="111"/>
    </location>
</feature>
<evidence type="ECO:0000313" key="4">
    <source>
        <dbReference type="Proteomes" id="UP001153555"/>
    </source>
</evidence>
<dbReference type="Pfam" id="PF14244">
    <property type="entry name" value="Retrotran_gag_3"/>
    <property type="match status" value="1"/>
</dbReference>